<keyword evidence="3" id="KW-1185">Reference proteome</keyword>
<organism evidence="2 3">
    <name type="scientific">Basidiobolus ranarum</name>
    <dbReference type="NCBI Taxonomy" id="34480"/>
    <lineage>
        <taxon>Eukaryota</taxon>
        <taxon>Fungi</taxon>
        <taxon>Fungi incertae sedis</taxon>
        <taxon>Zoopagomycota</taxon>
        <taxon>Entomophthoromycotina</taxon>
        <taxon>Basidiobolomycetes</taxon>
        <taxon>Basidiobolales</taxon>
        <taxon>Basidiobolaceae</taxon>
        <taxon>Basidiobolus</taxon>
    </lineage>
</organism>
<name>A0ABR2WT93_9FUNG</name>
<feature type="domain" description="DUF7905" evidence="1">
    <location>
        <begin position="265"/>
        <end position="525"/>
    </location>
</feature>
<gene>
    <name evidence="2" type="ORF">K7432_007560</name>
</gene>
<proteinExistence type="predicted"/>
<comment type="caution">
    <text evidence="2">The sequence shown here is derived from an EMBL/GenBank/DDBJ whole genome shotgun (WGS) entry which is preliminary data.</text>
</comment>
<protein>
    <recommendedName>
        <fullName evidence="1">DUF7905 domain-containing protein</fullName>
    </recommendedName>
</protein>
<evidence type="ECO:0000313" key="3">
    <source>
        <dbReference type="Proteomes" id="UP001479436"/>
    </source>
</evidence>
<reference evidence="2 3" key="1">
    <citation type="submission" date="2023-04" db="EMBL/GenBank/DDBJ databases">
        <title>Genome of Basidiobolus ranarum AG-B5.</title>
        <authorList>
            <person name="Stajich J.E."/>
            <person name="Carter-House D."/>
            <person name="Gryganskyi A."/>
        </authorList>
    </citation>
    <scope>NUCLEOTIDE SEQUENCE [LARGE SCALE GENOMIC DNA]</scope>
    <source>
        <strain evidence="2 3">AG-B5</strain>
    </source>
</reference>
<dbReference type="Proteomes" id="UP001479436">
    <property type="component" value="Unassembled WGS sequence"/>
</dbReference>
<dbReference type="InterPro" id="IPR057227">
    <property type="entry name" value="DUF7905"/>
</dbReference>
<accession>A0ABR2WT93</accession>
<dbReference type="Pfam" id="PF25482">
    <property type="entry name" value="DUF7905"/>
    <property type="match status" value="1"/>
</dbReference>
<evidence type="ECO:0000313" key="2">
    <source>
        <dbReference type="EMBL" id="KAK9764718.1"/>
    </source>
</evidence>
<evidence type="ECO:0000259" key="1">
    <source>
        <dbReference type="Pfam" id="PF25482"/>
    </source>
</evidence>
<sequence>MYQSVGRLPSPVEDTQPDGYWKLPIFQDYRELFGINSELLLKIERETHVSLIYNESDKYLEIRGELNDVTSAISLLDQRANYLKEVNQRGEPRSKKKPLRCRNINEAMRVRMDEVKKLQTRLARLSRAPMVYTPCSYFMEIPRSMIYLLRRKEKLLNDIRISTNSHIWCDHIKKHLNIQSYNFGEFYSARDAIKRFVTELTEDLIDETKHFHLLEPLFENDLITFREQPDIRASTPFMLVEPSQGQGMVEETNPMPRSTTLDIATKLKRFLLSGLEKLQFYRSKIHFGRFAVTDKKYKDMWGLPEVVQETVLTSDLDYTFLSRIHEGPEQNPITRYLEYFKTESTECVNNPQTRYRIHFTDGNSLEFKLSGSIISSAVLTCEPHVLTVVNKIFPECFFDLQIELSASKIRENSEEVSLFLNNIQSNQDGITFLNTGDLIVEKMTKIRSWHFIGLPRDWIVELQEQFEYDYKHRGMIGFTMKETDGELFQTVKIKIYREYWKDSLVKNESLRSSNLPYWDLEEVIDRNDFIILQKYINKLLNGFATKCLNTNLSRTYST</sequence>
<dbReference type="EMBL" id="JASJQH010000379">
    <property type="protein sequence ID" value="KAK9764718.1"/>
    <property type="molecule type" value="Genomic_DNA"/>
</dbReference>